<dbReference type="SUPFAM" id="SSF103515">
    <property type="entry name" value="Autotransporter"/>
    <property type="match status" value="1"/>
</dbReference>
<feature type="chain" id="PRO_5013689297" evidence="2">
    <location>
        <begin position="21"/>
        <end position="334"/>
    </location>
</feature>
<dbReference type="GO" id="GO:0009279">
    <property type="term" value="C:cell outer membrane"/>
    <property type="evidence" value="ECO:0007669"/>
    <property type="project" value="InterPro"/>
</dbReference>
<organism evidence="3 4">
    <name type="scientific">Caulobacter mirabilis</name>
    <dbReference type="NCBI Taxonomy" id="69666"/>
    <lineage>
        <taxon>Bacteria</taxon>
        <taxon>Pseudomonadati</taxon>
        <taxon>Pseudomonadota</taxon>
        <taxon>Alphaproteobacteria</taxon>
        <taxon>Caulobacterales</taxon>
        <taxon>Caulobacteraceae</taxon>
        <taxon>Caulobacter</taxon>
    </lineage>
</organism>
<accession>A0A2D2B0T1</accession>
<feature type="compositionally biased region" description="Low complexity" evidence="1">
    <location>
        <begin position="50"/>
        <end position="60"/>
    </location>
</feature>
<keyword evidence="2" id="KW-0732">Signal</keyword>
<keyword evidence="4" id="KW-1185">Reference proteome</keyword>
<evidence type="ECO:0000313" key="3">
    <source>
        <dbReference type="EMBL" id="ATQ43854.1"/>
    </source>
</evidence>
<dbReference type="InterPro" id="IPR007939">
    <property type="entry name" value="Cu-R_B_prcur"/>
</dbReference>
<evidence type="ECO:0000313" key="4">
    <source>
        <dbReference type="Proteomes" id="UP000228945"/>
    </source>
</evidence>
<dbReference type="Proteomes" id="UP000228945">
    <property type="component" value="Chromosome"/>
</dbReference>
<dbReference type="InterPro" id="IPR036709">
    <property type="entry name" value="Autotransporte_beta_dom_sf"/>
</dbReference>
<feature type="region of interest" description="Disordered" evidence="1">
    <location>
        <begin position="20"/>
        <end position="103"/>
    </location>
</feature>
<evidence type="ECO:0000256" key="1">
    <source>
        <dbReference type="SAM" id="MobiDB-lite"/>
    </source>
</evidence>
<dbReference type="Pfam" id="PF05275">
    <property type="entry name" value="CopB"/>
    <property type="match status" value="1"/>
</dbReference>
<name>A0A2D2B0T1_9CAUL</name>
<gene>
    <name evidence="3" type="ORF">CSW64_16345</name>
</gene>
<feature type="compositionally biased region" description="Pro residues" evidence="1">
    <location>
        <begin position="85"/>
        <end position="99"/>
    </location>
</feature>
<sequence>MNPRLLLSLPLLALATPAVAQHEGHGAPTPPAADPHAGHAMPTPAPAPAADPHAGHAMPAAPAPTPAADPHAGHVMPAPATEGTEPPPAGDASAPPPPTDHAAERFFSPQAMAAARAQLSVEHGGSTAWKVMLSQAEIRPRDGDDAWGWEGEAWYGGDRNRLVLKTSGEGTVGGDLESAELQALWSRPIGPYFDVQAGIRHDFEPGPSRTYAVFGIEGLAPYWFELEAAAFVSNKGDVSARFEAAYDLRLTQKLILEPSAELELAAQSVPELEIGSGLTSGELGLRLRYEFKPEFAPYIGVMHERKFGDTADFARAHGEKAEETMFVLGLRAWF</sequence>
<feature type="compositionally biased region" description="Low complexity" evidence="1">
    <location>
        <begin position="68"/>
        <end position="84"/>
    </location>
</feature>
<feature type="signal peptide" evidence="2">
    <location>
        <begin position="1"/>
        <end position="20"/>
    </location>
</feature>
<dbReference type="EMBL" id="CP024201">
    <property type="protein sequence ID" value="ATQ43854.1"/>
    <property type="molecule type" value="Genomic_DNA"/>
</dbReference>
<reference evidence="3 4" key="1">
    <citation type="submission" date="2017-10" db="EMBL/GenBank/DDBJ databases">
        <title>Genome sequence of Caulobacter mirabilis FWC38.</title>
        <authorList>
            <person name="Fiebig A."/>
            <person name="Crosson S."/>
        </authorList>
    </citation>
    <scope>NUCLEOTIDE SEQUENCE [LARGE SCALE GENOMIC DNA]</scope>
    <source>
        <strain evidence="3 4">FWC 38</strain>
    </source>
</reference>
<proteinExistence type="predicted"/>
<dbReference type="OrthoDB" id="9778934at2"/>
<dbReference type="KEGG" id="cmb:CSW64_16345"/>
<dbReference type="AlphaFoldDB" id="A0A2D2B0T1"/>
<protein>
    <submittedName>
        <fullName evidence="3">Copper resistance protein CopB</fullName>
    </submittedName>
</protein>
<dbReference type="GO" id="GO:0005507">
    <property type="term" value="F:copper ion binding"/>
    <property type="evidence" value="ECO:0007669"/>
    <property type="project" value="InterPro"/>
</dbReference>
<dbReference type="Gene3D" id="2.40.128.130">
    <property type="entry name" value="Autotransporter beta-domain"/>
    <property type="match status" value="1"/>
</dbReference>
<dbReference type="GO" id="GO:0006878">
    <property type="term" value="P:intracellular copper ion homeostasis"/>
    <property type="evidence" value="ECO:0007669"/>
    <property type="project" value="InterPro"/>
</dbReference>
<dbReference type="RefSeq" id="WP_099623102.1">
    <property type="nucleotide sequence ID" value="NZ_CP024201.1"/>
</dbReference>
<evidence type="ECO:0000256" key="2">
    <source>
        <dbReference type="SAM" id="SignalP"/>
    </source>
</evidence>